<keyword evidence="11 14" id="KW-0808">Transferase</keyword>
<reference evidence="14" key="1">
    <citation type="journal article" date="2016" name="Gigascience">
        <title>De novo construction of an expanded transcriptome assembly for the western tarnished plant bug, Lygus hesperus.</title>
        <authorList>
            <person name="Tassone E.E."/>
            <person name="Geib S.M."/>
            <person name="Hall B."/>
            <person name="Fabrick J.A."/>
            <person name="Brent C.S."/>
            <person name="Hull J.J."/>
        </authorList>
    </citation>
    <scope>NUCLEOTIDE SEQUENCE</scope>
</reference>
<dbReference type="Gene3D" id="3.40.50.2020">
    <property type="match status" value="1"/>
</dbReference>
<evidence type="ECO:0000256" key="7">
    <source>
        <dbReference type="ARBA" id="ARBA00011893"/>
    </source>
</evidence>
<dbReference type="CDD" id="cd06223">
    <property type="entry name" value="PRTases_typeI"/>
    <property type="match status" value="1"/>
</dbReference>
<evidence type="ECO:0000256" key="1">
    <source>
        <dbReference type="ARBA" id="ARBA00000868"/>
    </source>
</evidence>
<evidence type="ECO:0000256" key="2">
    <source>
        <dbReference type="ARBA" id="ARBA00003968"/>
    </source>
</evidence>
<dbReference type="GO" id="GO:0016208">
    <property type="term" value="F:AMP binding"/>
    <property type="evidence" value="ECO:0007669"/>
    <property type="project" value="TreeGrafter"/>
</dbReference>
<dbReference type="UniPathway" id="UPA00588">
    <property type="reaction ID" value="UER00646"/>
</dbReference>
<dbReference type="GO" id="GO:0005737">
    <property type="term" value="C:cytoplasm"/>
    <property type="evidence" value="ECO:0007669"/>
    <property type="project" value="UniProtKB-SubCell"/>
</dbReference>
<dbReference type="Pfam" id="PF00156">
    <property type="entry name" value="Pribosyltran"/>
    <property type="match status" value="1"/>
</dbReference>
<evidence type="ECO:0000313" key="14">
    <source>
        <dbReference type="EMBL" id="JAP97358.1"/>
    </source>
</evidence>
<evidence type="ECO:0000256" key="5">
    <source>
        <dbReference type="ARBA" id="ARBA00008391"/>
    </source>
</evidence>
<dbReference type="GO" id="GO:0044209">
    <property type="term" value="P:AMP salvage"/>
    <property type="evidence" value="ECO:0007669"/>
    <property type="project" value="UniProtKB-UniPathway"/>
</dbReference>
<gene>
    <name evidence="14" type="primary">Aprt</name>
    <name evidence="14" type="ORF">g.67207</name>
</gene>
<name>A0A146KMQ9_LYGHE</name>
<evidence type="ECO:0000256" key="10">
    <source>
        <dbReference type="ARBA" id="ARBA00022676"/>
    </source>
</evidence>
<accession>A0A146KMQ9</accession>
<dbReference type="InterPro" id="IPR050054">
    <property type="entry name" value="UPRTase/APRTase"/>
</dbReference>
<dbReference type="EC" id="2.4.2.7" evidence="7"/>
<proteinExistence type="inferred from homology"/>
<evidence type="ECO:0000256" key="3">
    <source>
        <dbReference type="ARBA" id="ARBA00004496"/>
    </source>
</evidence>
<dbReference type="GO" id="GO:0006168">
    <property type="term" value="P:adenine salvage"/>
    <property type="evidence" value="ECO:0007669"/>
    <property type="project" value="InterPro"/>
</dbReference>
<evidence type="ECO:0000259" key="13">
    <source>
        <dbReference type="Pfam" id="PF00156"/>
    </source>
</evidence>
<evidence type="ECO:0000256" key="12">
    <source>
        <dbReference type="ARBA" id="ARBA00022726"/>
    </source>
</evidence>
<dbReference type="AlphaFoldDB" id="A0A146KMQ9"/>
<dbReference type="SUPFAM" id="SSF53271">
    <property type="entry name" value="PRTase-like"/>
    <property type="match status" value="1"/>
</dbReference>
<dbReference type="NCBIfam" id="TIGR01090">
    <property type="entry name" value="apt"/>
    <property type="match status" value="1"/>
</dbReference>
<evidence type="ECO:0000256" key="9">
    <source>
        <dbReference type="ARBA" id="ARBA00022490"/>
    </source>
</evidence>
<comment type="similarity">
    <text evidence="5">Belongs to the purine/pyrimidine phosphoribosyltransferase family.</text>
</comment>
<dbReference type="InterPro" id="IPR029057">
    <property type="entry name" value="PRTase-like"/>
</dbReference>
<dbReference type="NCBIfam" id="NF002634">
    <property type="entry name" value="PRK02304.1-3"/>
    <property type="match status" value="1"/>
</dbReference>
<dbReference type="PANTHER" id="PTHR32315">
    <property type="entry name" value="ADENINE PHOSPHORIBOSYLTRANSFERASE"/>
    <property type="match status" value="1"/>
</dbReference>
<keyword evidence="10 14" id="KW-0328">Glycosyltransferase</keyword>
<feature type="domain" description="Phosphoribosyltransferase" evidence="13">
    <location>
        <begin position="38"/>
        <end position="160"/>
    </location>
</feature>
<dbReference type="InterPro" id="IPR005764">
    <property type="entry name" value="Ade_phspho_trans"/>
</dbReference>
<evidence type="ECO:0000256" key="4">
    <source>
        <dbReference type="ARBA" id="ARBA00004659"/>
    </source>
</evidence>
<keyword evidence="9" id="KW-0963">Cytoplasm</keyword>
<keyword evidence="12" id="KW-0660">Purine salvage</keyword>
<comment type="pathway">
    <text evidence="4">Purine metabolism; AMP biosynthesis via salvage pathway; AMP from adenine: step 1/1.</text>
</comment>
<dbReference type="GO" id="GO:0003999">
    <property type="term" value="F:adenine phosphoribosyltransferase activity"/>
    <property type="evidence" value="ECO:0007669"/>
    <property type="project" value="UniProtKB-EC"/>
</dbReference>
<dbReference type="GO" id="GO:0006166">
    <property type="term" value="P:purine ribonucleoside salvage"/>
    <property type="evidence" value="ECO:0007669"/>
    <property type="project" value="UniProtKB-KW"/>
</dbReference>
<comment type="function">
    <text evidence="2">Catalyzes a salvage reaction resulting in the formation of AMP, that is energically less costly than de novo synthesis.</text>
</comment>
<comment type="catalytic activity">
    <reaction evidence="1">
        <text>AMP + diphosphate = 5-phospho-alpha-D-ribose 1-diphosphate + adenine</text>
        <dbReference type="Rhea" id="RHEA:16609"/>
        <dbReference type="ChEBI" id="CHEBI:16708"/>
        <dbReference type="ChEBI" id="CHEBI:33019"/>
        <dbReference type="ChEBI" id="CHEBI:58017"/>
        <dbReference type="ChEBI" id="CHEBI:456215"/>
        <dbReference type="EC" id="2.4.2.7"/>
    </reaction>
</comment>
<evidence type="ECO:0000256" key="8">
    <source>
        <dbReference type="ARBA" id="ARBA00017366"/>
    </source>
</evidence>
<dbReference type="PANTHER" id="PTHR32315:SF3">
    <property type="entry name" value="ADENINE PHOSPHORIBOSYLTRANSFERASE"/>
    <property type="match status" value="1"/>
</dbReference>
<protein>
    <recommendedName>
        <fullName evidence="8">Adenine phosphoribosyltransferase</fullName>
        <ecNumber evidence="7">2.4.2.7</ecNumber>
    </recommendedName>
</protein>
<dbReference type="NCBIfam" id="NF002636">
    <property type="entry name" value="PRK02304.1-5"/>
    <property type="match status" value="1"/>
</dbReference>
<comment type="subunit">
    <text evidence="6">Homodimer.</text>
</comment>
<dbReference type="HAMAP" id="MF_00004">
    <property type="entry name" value="Aden_phosphoribosyltr"/>
    <property type="match status" value="1"/>
</dbReference>
<evidence type="ECO:0000256" key="11">
    <source>
        <dbReference type="ARBA" id="ARBA00022679"/>
    </source>
</evidence>
<dbReference type="GO" id="GO:0002055">
    <property type="term" value="F:adenine binding"/>
    <property type="evidence" value="ECO:0007669"/>
    <property type="project" value="TreeGrafter"/>
</dbReference>
<comment type="subcellular location">
    <subcellularLocation>
        <location evidence="3">Cytoplasm</location>
    </subcellularLocation>
</comment>
<organism evidence="14">
    <name type="scientific">Lygus hesperus</name>
    <name type="common">Western plant bug</name>
    <dbReference type="NCBI Taxonomy" id="30085"/>
    <lineage>
        <taxon>Eukaryota</taxon>
        <taxon>Metazoa</taxon>
        <taxon>Ecdysozoa</taxon>
        <taxon>Arthropoda</taxon>
        <taxon>Hexapoda</taxon>
        <taxon>Insecta</taxon>
        <taxon>Pterygota</taxon>
        <taxon>Neoptera</taxon>
        <taxon>Paraneoptera</taxon>
        <taxon>Hemiptera</taxon>
        <taxon>Heteroptera</taxon>
        <taxon>Panheteroptera</taxon>
        <taxon>Cimicomorpha</taxon>
        <taxon>Miridae</taxon>
        <taxon>Mirini</taxon>
        <taxon>Lygus</taxon>
    </lineage>
</organism>
<evidence type="ECO:0000256" key="6">
    <source>
        <dbReference type="ARBA" id="ARBA00011738"/>
    </source>
</evidence>
<dbReference type="FunFam" id="3.40.50.2020:FF:000021">
    <property type="entry name" value="Adenine phosphoribosyltransferase"/>
    <property type="match status" value="1"/>
</dbReference>
<sequence>MDKLDRERKLELVKSHINSYPDFPKEGILFRDIFSVFHHHKASVVLQELITDHVKSVDKPVDAVVGLESRGFLFGPQIAITLGVPFVPIRKKGKLPGELVRMEYSLEYGKDVIELQKQSLSGKSSVLIVDDLLATGGTMKAACDLISSCGVDVAECFVIMELSGLGGKSKITAPFHSLICYD</sequence>
<dbReference type="EMBL" id="GDHC01021270">
    <property type="protein sequence ID" value="JAP97358.1"/>
    <property type="molecule type" value="Transcribed_RNA"/>
</dbReference>
<dbReference type="InterPro" id="IPR000836">
    <property type="entry name" value="PRTase_dom"/>
</dbReference>